<gene>
    <name evidence="7" type="ORF">GP2143_15146</name>
</gene>
<dbReference type="PANTHER" id="PTHR43104">
    <property type="entry name" value="L-2-HYDROXYGLUTARATE DEHYDROGENASE, MITOCHONDRIAL"/>
    <property type="match status" value="1"/>
</dbReference>
<proteinExistence type="inferred from homology"/>
<dbReference type="STRING" id="247633.GP2143_15146"/>
<sequence>MALTDSLCAHDYVVIGGGIVGISTALHLKQQQPSSSVLLIDKESKVAKHQTGHNSGVIHAGVYYEPGSLKADFCKRGALSTIEFCQKNNIPYQQPGKLLVATSPIELQRMANLKRRCEDNGIAAKTLQSQQLRELEPNIVGLGALQIDQSGIVDYPQIAQAMAKQFQLSGGELLLSTELLGAIERPEAIELSTSQGTINTYQLICCAGLMADRLTQMLGIETNFAIVPFRGEYYQLHHRHRHIINHLIYPIPDPELPFLGVHLTPMIDGSITVGPNAVLGWKREGYGSINFSVKDSLALLSFPGFWHLGKRHFASGLIEYKNSFYKPGYLKLLNKYCPSITIDDLKPYPAGVRAQAVLNDGSLVHDFLFAESKRSLHVCNAPSPAATSAIPIGQHIAELMTKKSAAALG</sequence>
<dbReference type="GO" id="GO:0047545">
    <property type="term" value="F:(S)-2-hydroxyglutarate dehydrogenase activity"/>
    <property type="evidence" value="ECO:0007669"/>
    <property type="project" value="TreeGrafter"/>
</dbReference>
<feature type="domain" description="FAD dependent oxidoreductase" evidence="6">
    <location>
        <begin position="11"/>
        <end position="399"/>
    </location>
</feature>
<dbReference type="OrthoDB" id="9801699at2"/>
<dbReference type="PANTHER" id="PTHR43104:SF2">
    <property type="entry name" value="L-2-HYDROXYGLUTARATE DEHYDROGENASE, MITOCHONDRIAL"/>
    <property type="match status" value="1"/>
</dbReference>
<dbReference type="Gene3D" id="3.50.50.60">
    <property type="entry name" value="FAD/NAD(P)-binding domain"/>
    <property type="match status" value="1"/>
</dbReference>
<dbReference type="GO" id="GO:0005737">
    <property type="term" value="C:cytoplasm"/>
    <property type="evidence" value="ECO:0007669"/>
    <property type="project" value="TreeGrafter"/>
</dbReference>
<comment type="cofactor">
    <cofactor evidence="1">
        <name>FAD</name>
        <dbReference type="ChEBI" id="CHEBI:57692"/>
    </cofactor>
</comment>
<evidence type="ECO:0000259" key="6">
    <source>
        <dbReference type="Pfam" id="PF01266"/>
    </source>
</evidence>
<dbReference type="Proteomes" id="UP000004931">
    <property type="component" value="Unassembled WGS sequence"/>
</dbReference>
<comment type="similarity">
    <text evidence="5">Belongs to the L2HGDH family.</text>
</comment>
<dbReference type="Gene3D" id="3.30.9.10">
    <property type="entry name" value="D-Amino Acid Oxidase, subunit A, domain 2"/>
    <property type="match status" value="1"/>
</dbReference>
<evidence type="ECO:0000313" key="7">
    <source>
        <dbReference type="EMBL" id="EAW32603.1"/>
    </source>
</evidence>
<dbReference type="NCBIfam" id="NF008726">
    <property type="entry name" value="PRK11728.1"/>
    <property type="match status" value="1"/>
</dbReference>
<dbReference type="InterPro" id="IPR036188">
    <property type="entry name" value="FAD/NAD-bd_sf"/>
</dbReference>
<dbReference type="InterPro" id="IPR006076">
    <property type="entry name" value="FAD-dep_OxRdtase"/>
</dbReference>
<comment type="caution">
    <text evidence="7">The sequence shown here is derived from an EMBL/GenBank/DDBJ whole genome shotgun (WGS) entry which is preliminary data.</text>
</comment>
<keyword evidence="2" id="KW-0285">Flavoprotein</keyword>
<dbReference type="SUPFAM" id="SSF51905">
    <property type="entry name" value="FAD/NAD(P)-binding domain"/>
    <property type="match status" value="1"/>
</dbReference>
<dbReference type="eggNOG" id="COG0579">
    <property type="taxonomic scope" value="Bacteria"/>
</dbReference>
<evidence type="ECO:0000256" key="2">
    <source>
        <dbReference type="ARBA" id="ARBA00022630"/>
    </source>
</evidence>
<dbReference type="EMBL" id="AAVT01000001">
    <property type="protein sequence ID" value="EAW32603.1"/>
    <property type="molecule type" value="Genomic_DNA"/>
</dbReference>
<evidence type="ECO:0000313" key="8">
    <source>
        <dbReference type="Proteomes" id="UP000004931"/>
    </source>
</evidence>
<keyword evidence="4" id="KW-0560">Oxidoreductase</keyword>
<evidence type="ECO:0000256" key="5">
    <source>
        <dbReference type="ARBA" id="ARBA00037941"/>
    </source>
</evidence>
<evidence type="ECO:0000256" key="1">
    <source>
        <dbReference type="ARBA" id="ARBA00001974"/>
    </source>
</evidence>
<dbReference type="Pfam" id="PF01266">
    <property type="entry name" value="DAO"/>
    <property type="match status" value="1"/>
</dbReference>
<keyword evidence="3" id="KW-0274">FAD</keyword>
<dbReference type="AlphaFoldDB" id="A0Y8Z9"/>
<protein>
    <submittedName>
        <fullName evidence="7">Putative transcriptional regulator</fullName>
    </submittedName>
</protein>
<name>A0Y8Z9_9GAMM</name>
<keyword evidence="8" id="KW-1185">Reference proteome</keyword>
<reference evidence="7 8" key="1">
    <citation type="journal article" date="2010" name="J. Bacteriol.">
        <title>Genome sequence of the oligotrophic marine Gammaproteobacterium HTCC2143, isolated from the Oregon Coast.</title>
        <authorList>
            <person name="Oh H.M."/>
            <person name="Kang I."/>
            <person name="Ferriera S."/>
            <person name="Giovannoni S.J."/>
            <person name="Cho J.C."/>
        </authorList>
    </citation>
    <scope>NUCLEOTIDE SEQUENCE [LARGE SCALE GENOMIC DNA]</scope>
    <source>
        <strain evidence="7 8">HTCC2143</strain>
    </source>
</reference>
<organism evidence="7 8">
    <name type="scientific">marine gamma proteobacterium HTCC2143</name>
    <dbReference type="NCBI Taxonomy" id="247633"/>
    <lineage>
        <taxon>Bacteria</taxon>
        <taxon>Pseudomonadati</taxon>
        <taxon>Pseudomonadota</taxon>
        <taxon>Gammaproteobacteria</taxon>
        <taxon>Cellvibrionales</taxon>
        <taxon>Spongiibacteraceae</taxon>
        <taxon>BD1-7 clade</taxon>
    </lineage>
</organism>
<accession>A0Y8Z9</accession>
<evidence type="ECO:0000256" key="3">
    <source>
        <dbReference type="ARBA" id="ARBA00022827"/>
    </source>
</evidence>
<evidence type="ECO:0000256" key="4">
    <source>
        <dbReference type="ARBA" id="ARBA00023002"/>
    </source>
</evidence>